<reference evidence="3" key="1">
    <citation type="submission" date="2015-10" db="EMBL/GenBank/DDBJ databases">
        <authorList>
            <person name="Luecker S."/>
            <person name="Luecker S."/>
        </authorList>
    </citation>
    <scope>NUCLEOTIDE SEQUENCE [LARGE SCALE GENOMIC DNA]</scope>
</reference>
<protein>
    <submittedName>
        <fullName evidence="2">Chemotaxis protein CheW (Modular protein)</fullName>
    </submittedName>
</protein>
<dbReference type="PANTHER" id="PTHR22617:SF43">
    <property type="entry name" value="PROTEIN PILI"/>
    <property type="match status" value="1"/>
</dbReference>
<dbReference type="PANTHER" id="PTHR22617">
    <property type="entry name" value="CHEMOTAXIS SENSOR HISTIDINE KINASE-RELATED"/>
    <property type="match status" value="1"/>
</dbReference>
<dbReference type="InterPro" id="IPR002545">
    <property type="entry name" value="CheW-lke_dom"/>
</dbReference>
<dbReference type="GO" id="GO:0007165">
    <property type="term" value="P:signal transduction"/>
    <property type="evidence" value="ECO:0007669"/>
    <property type="project" value="InterPro"/>
</dbReference>
<dbReference type="EMBL" id="CZPZ01000033">
    <property type="protein sequence ID" value="CUS39022.1"/>
    <property type="molecule type" value="Genomic_DNA"/>
</dbReference>
<dbReference type="AlphaFoldDB" id="A0A0S4LPZ8"/>
<sequence>MIPIDELPRLHSDSVPGQAKSTESLRVCLVALGDETFAIDVRQVREVFEPKSITPVPGMPAALVGVTNLRGTIIPLTDLRNALGISASVMPKYAVVIRQGMQQVGILVQEVPEIRTIQSDDLVAPSTRTAAERRPMISAFFKTENKLSAILELSRLLASIEGTADDQRSHHHGKER</sequence>
<dbReference type="STRING" id="1742973.COMA2_60104"/>
<gene>
    <name evidence="2" type="ORF">COMA2_60104</name>
</gene>
<dbReference type="GO" id="GO:0006935">
    <property type="term" value="P:chemotaxis"/>
    <property type="evidence" value="ECO:0007669"/>
    <property type="project" value="InterPro"/>
</dbReference>
<proteinExistence type="predicted"/>
<dbReference type="PROSITE" id="PS50851">
    <property type="entry name" value="CHEW"/>
    <property type="match status" value="1"/>
</dbReference>
<dbReference type="Gene3D" id="2.40.50.180">
    <property type="entry name" value="CheA-289, Domain 4"/>
    <property type="match status" value="1"/>
</dbReference>
<dbReference type="Proteomes" id="UP000198736">
    <property type="component" value="Unassembled WGS sequence"/>
</dbReference>
<accession>A0A0S4LPZ8</accession>
<dbReference type="OrthoDB" id="3291462at2"/>
<feature type="domain" description="CheW-like" evidence="1">
    <location>
        <begin position="24"/>
        <end position="162"/>
    </location>
</feature>
<dbReference type="Gene3D" id="2.30.30.40">
    <property type="entry name" value="SH3 Domains"/>
    <property type="match status" value="1"/>
</dbReference>
<dbReference type="SUPFAM" id="SSF50341">
    <property type="entry name" value="CheW-like"/>
    <property type="match status" value="1"/>
</dbReference>
<organism evidence="2 3">
    <name type="scientific">Candidatus Nitrospira nitrificans</name>
    <dbReference type="NCBI Taxonomy" id="1742973"/>
    <lineage>
        <taxon>Bacteria</taxon>
        <taxon>Pseudomonadati</taxon>
        <taxon>Nitrospirota</taxon>
        <taxon>Nitrospiria</taxon>
        <taxon>Nitrospirales</taxon>
        <taxon>Nitrospiraceae</taxon>
        <taxon>Nitrospira</taxon>
    </lineage>
</organism>
<dbReference type="GO" id="GO:0005829">
    <property type="term" value="C:cytosol"/>
    <property type="evidence" value="ECO:0007669"/>
    <property type="project" value="TreeGrafter"/>
</dbReference>
<dbReference type="InterPro" id="IPR039315">
    <property type="entry name" value="CheW"/>
</dbReference>
<evidence type="ECO:0000259" key="1">
    <source>
        <dbReference type="PROSITE" id="PS50851"/>
    </source>
</evidence>
<dbReference type="SMART" id="SM00260">
    <property type="entry name" value="CheW"/>
    <property type="match status" value="1"/>
</dbReference>
<keyword evidence="3" id="KW-1185">Reference proteome</keyword>
<dbReference type="RefSeq" id="WP_090901149.1">
    <property type="nucleotide sequence ID" value="NZ_CZPZ01000033.1"/>
</dbReference>
<evidence type="ECO:0000313" key="2">
    <source>
        <dbReference type="EMBL" id="CUS39022.1"/>
    </source>
</evidence>
<dbReference type="Pfam" id="PF01584">
    <property type="entry name" value="CheW"/>
    <property type="match status" value="1"/>
</dbReference>
<dbReference type="InterPro" id="IPR036061">
    <property type="entry name" value="CheW-like_dom_sf"/>
</dbReference>
<evidence type="ECO:0000313" key="3">
    <source>
        <dbReference type="Proteomes" id="UP000198736"/>
    </source>
</evidence>
<name>A0A0S4LPZ8_9BACT</name>